<feature type="domain" description="Ig-like" evidence="3">
    <location>
        <begin position="752"/>
        <end position="853"/>
    </location>
</feature>
<dbReference type="SUPFAM" id="SSF48726">
    <property type="entry name" value="Immunoglobulin"/>
    <property type="match status" value="5"/>
</dbReference>
<dbReference type="EMBL" id="JAHXZJ010001492">
    <property type="protein sequence ID" value="KAH0552179.1"/>
    <property type="molecule type" value="Genomic_DNA"/>
</dbReference>
<comment type="caution">
    <text evidence="4">The sequence shown here is derived from an EMBL/GenBank/DDBJ whole genome shotgun (WGS) entry which is preliminary data.</text>
</comment>
<gene>
    <name evidence="4" type="ORF">KQX54_006570</name>
</gene>
<organism evidence="4 5">
    <name type="scientific">Cotesia glomerata</name>
    <name type="common">Lepidopteran parasitic wasp</name>
    <name type="synonym">Apanteles glomeratus</name>
    <dbReference type="NCBI Taxonomy" id="32391"/>
    <lineage>
        <taxon>Eukaryota</taxon>
        <taxon>Metazoa</taxon>
        <taxon>Ecdysozoa</taxon>
        <taxon>Arthropoda</taxon>
        <taxon>Hexapoda</taxon>
        <taxon>Insecta</taxon>
        <taxon>Pterygota</taxon>
        <taxon>Neoptera</taxon>
        <taxon>Endopterygota</taxon>
        <taxon>Hymenoptera</taxon>
        <taxon>Apocrita</taxon>
        <taxon>Ichneumonoidea</taxon>
        <taxon>Braconidae</taxon>
        <taxon>Microgastrinae</taxon>
        <taxon>Cotesia</taxon>
    </lineage>
</organism>
<proteinExistence type="predicted"/>
<feature type="non-terminal residue" evidence="4">
    <location>
        <position position="1"/>
    </location>
</feature>
<dbReference type="InterPro" id="IPR036179">
    <property type="entry name" value="Ig-like_dom_sf"/>
</dbReference>
<dbReference type="AlphaFoldDB" id="A0AAV7II59"/>
<dbReference type="PANTHER" id="PTHR15360">
    <property type="entry name" value="PLATELET-DERIVED GROWTH FACTOR RECEPTOR LIKE"/>
    <property type="match status" value="1"/>
</dbReference>
<dbReference type="InterPro" id="IPR013098">
    <property type="entry name" value="Ig_I-set"/>
</dbReference>
<comment type="subunit">
    <text evidence="1">Forms a complex composed of PDGFRL, TNK2 and GRB2.</text>
</comment>
<dbReference type="InterPro" id="IPR007110">
    <property type="entry name" value="Ig-like_dom"/>
</dbReference>
<feature type="domain" description="Ig-like" evidence="3">
    <location>
        <begin position="443"/>
        <end position="544"/>
    </location>
</feature>
<name>A0AAV7II59_COTGL</name>
<reference evidence="4 5" key="1">
    <citation type="journal article" date="2021" name="J. Hered.">
        <title>A chromosome-level genome assembly of the parasitoid wasp, Cotesia glomerata (Hymenoptera: Braconidae).</title>
        <authorList>
            <person name="Pinto B.J."/>
            <person name="Weis J.J."/>
            <person name="Gamble T."/>
            <person name="Ode P.J."/>
            <person name="Paul R."/>
            <person name="Zaspel J.M."/>
        </authorList>
    </citation>
    <scope>NUCLEOTIDE SEQUENCE [LARGE SCALE GENOMIC DNA]</scope>
    <source>
        <strain evidence="4">CgM1</strain>
    </source>
</reference>
<dbReference type="InterPro" id="IPR013783">
    <property type="entry name" value="Ig-like_fold"/>
</dbReference>
<evidence type="ECO:0000313" key="5">
    <source>
        <dbReference type="Proteomes" id="UP000826195"/>
    </source>
</evidence>
<dbReference type="PROSITE" id="PS50835">
    <property type="entry name" value="IG_LIKE"/>
    <property type="match status" value="3"/>
</dbReference>
<evidence type="ECO:0000256" key="1">
    <source>
        <dbReference type="ARBA" id="ARBA00011360"/>
    </source>
</evidence>
<evidence type="ECO:0000259" key="3">
    <source>
        <dbReference type="PROSITE" id="PS50835"/>
    </source>
</evidence>
<evidence type="ECO:0000256" key="2">
    <source>
        <dbReference type="ARBA" id="ARBA00019671"/>
    </source>
</evidence>
<dbReference type="SMART" id="SM00409">
    <property type="entry name" value="IG"/>
    <property type="match status" value="6"/>
</dbReference>
<dbReference type="InterPro" id="IPR042495">
    <property type="entry name" value="PDGFRL"/>
</dbReference>
<dbReference type="Proteomes" id="UP000826195">
    <property type="component" value="Unassembled WGS sequence"/>
</dbReference>
<dbReference type="Gene3D" id="2.60.40.10">
    <property type="entry name" value="Immunoglobulins"/>
    <property type="match status" value="6"/>
</dbReference>
<evidence type="ECO:0000313" key="4">
    <source>
        <dbReference type="EMBL" id="KAH0552179.1"/>
    </source>
</evidence>
<dbReference type="PANTHER" id="PTHR15360:SF4">
    <property type="entry name" value="PROTEIN KINASE DOMAIN-CONTAINING PROTEIN"/>
    <property type="match status" value="1"/>
</dbReference>
<dbReference type="Pfam" id="PF07679">
    <property type="entry name" value="I-set"/>
    <property type="match status" value="1"/>
</dbReference>
<accession>A0AAV7II59</accession>
<feature type="domain" description="Ig-like" evidence="3">
    <location>
        <begin position="652"/>
        <end position="742"/>
    </location>
</feature>
<dbReference type="InterPro" id="IPR003598">
    <property type="entry name" value="Ig_sub2"/>
</dbReference>
<sequence length="887" mass="102257">CFSELTIPQEEIYIEEGKTLKINFTASEDIDFFYPKTIKDQIVTSPVEFIVETALNSSKFILKRSNTVFGDTGWYGWIEASKNQRKLNLRNILVTPYSYNEIDIHWVYVYVKSKKKSLTSTSQMYHIKSPVGSDVNFPCYPTSPDYNVTLSYLERRYRRTVIMPVSEKLSYHRKKGFTLHNVNINDERKYLCDVPPPHKTNFVLINLRVKDETSENSLEISSRPLQQITVAEDFSMNCTIRTEKSYSYDTFRWITPLQVVYSPENISYSVSGDEHFSRFEHRKTVYSDSGWYGCAIVSEKYKKINQDRILLTPDIYGELGVQWIYVFVKSTEHLFLDLPIHQNSAGEFLLESSGSDVTLPCRPTSSKYQVQLYAIEKEKTEEINISDETDSLVYDVKKGFIFENFKADSASFGCAIIKNGKQKRNLTIFRVTSTDESKKGDVPTITTFSLTHMEIGKNFSMNCTVSFYEDREYFVQWVTPQLNNRTKETEYRITKNKNLLSANGKRLPQILNLELTIENVTTEDYGEYECFVYQYSKVESARINLVPHQHKHLDLSLKSLESGYVKDFGNHAKLIISVDAYPLPKFNWYNPKGLEIDYQRRFFDYQINGETFSIDLSSRELTHDDTGTHTLIAYNSEFKNTISFNVSILEPPSSVEEENLYMTNEKVRLQCQAKGYPVPTIMWQYADEFDKLIGTSMSSNLFQNISTIVTDGLVTSIIIVKVMKEGFVSCVANNTMGEKVIKKQRIKFAEQPSISNELFEPDKSVKFKAESHHHDYLFGIMNQNINVTEGDAVEMHCSASIDSYPNRILWYNNSNSLRTNGRVAIDESKAASLYTSKLFITNITKWDEGNYTCKGITNEGGFMTNQYQLFLNAIVTNLILPIQFRPS</sequence>
<protein>
    <recommendedName>
        <fullName evidence="2">Platelet-derived growth factor receptor-like protein</fullName>
    </recommendedName>
</protein>
<dbReference type="SMART" id="SM00408">
    <property type="entry name" value="IGc2"/>
    <property type="match status" value="3"/>
</dbReference>
<dbReference type="InterPro" id="IPR003599">
    <property type="entry name" value="Ig_sub"/>
</dbReference>
<keyword evidence="5" id="KW-1185">Reference proteome</keyword>